<dbReference type="NCBIfam" id="TIGR00575">
    <property type="entry name" value="dnlj"/>
    <property type="match status" value="1"/>
</dbReference>
<dbReference type="PIRSF" id="PIRSF001604">
    <property type="entry name" value="LigA"/>
    <property type="match status" value="1"/>
</dbReference>
<keyword evidence="8 15" id="KW-0862">Zinc</keyword>
<dbReference type="SUPFAM" id="SSF56091">
    <property type="entry name" value="DNA ligase/mRNA capping enzyme, catalytic domain"/>
    <property type="match status" value="1"/>
</dbReference>
<dbReference type="GO" id="GO:0003911">
    <property type="term" value="F:DNA ligase (NAD+) activity"/>
    <property type="evidence" value="ECO:0007669"/>
    <property type="project" value="UniProtKB-UniRule"/>
</dbReference>
<feature type="binding site" evidence="15">
    <location>
        <begin position="81"/>
        <end position="82"/>
    </location>
    <ligand>
        <name>NAD(+)</name>
        <dbReference type="ChEBI" id="CHEBI:57540"/>
    </ligand>
</feature>
<keyword evidence="7 15" id="KW-0227">DNA damage</keyword>
<feature type="binding site" evidence="15">
    <location>
        <position position="428"/>
    </location>
    <ligand>
        <name>Zn(2+)</name>
        <dbReference type="ChEBI" id="CHEBI:29105"/>
    </ligand>
</feature>
<dbReference type="Gene3D" id="1.10.150.20">
    <property type="entry name" value="5' to 3' exonuclease, C-terminal subdomain"/>
    <property type="match status" value="2"/>
</dbReference>
<evidence type="ECO:0000256" key="1">
    <source>
        <dbReference type="ARBA" id="ARBA00004067"/>
    </source>
</evidence>
<dbReference type="OrthoDB" id="9759736at2"/>
<evidence type="ECO:0000256" key="15">
    <source>
        <dbReference type="HAMAP-Rule" id="MF_01588"/>
    </source>
</evidence>
<evidence type="ECO:0000256" key="5">
    <source>
        <dbReference type="ARBA" id="ARBA00022705"/>
    </source>
</evidence>
<dbReference type="GO" id="GO:0006260">
    <property type="term" value="P:DNA replication"/>
    <property type="evidence" value="ECO:0007669"/>
    <property type="project" value="UniProtKB-KW"/>
</dbReference>
<dbReference type="InterPro" id="IPR018239">
    <property type="entry name" value="DNA_ligase_AS"/>
</dbReference>
<dbReference type="InterPro" id="IPR012340">
    <property type="entry name" value="NA-bd_OB-fold"/>
</dbReference>
<proteinExistence type="inferred from homology"/>
<name>A0A437MIH0_9PROT</name>
<keyword evidence="10 15" id="KW-0520">NAD</keyword>
<dbReference type="GO" id="GO:0003677">
    <property type="term" value="F:DNA binding"/>
    <property type="evidence" value="ECO:0007669"/>
    <property type="project" value="InterPro"/>
</dbReference>
<sequence>MSDPAAEIAALIDQIRHHDRLYYENDAPEISDSDYDGLMQRLRALEAAHPELLAPDSPSQQVAGRVSEGFAKSRHGVPMLSLGNAFGEEDFSEFLARIRRFLALKDDEPIAVVAEPKIDGLSCNLLYENGRLVRAATRGDGAEGEDITANIRTIADIPQTLRVENLLSPAPARIEIRGEVFMTRADFLAFREQQIAAVAEREGRKARGEKLGPAIVPPVNARNAAAGSLRQLDPSITASRPLKFFAYAMGEASERPAETHSGWLEQLRAWGFVVNPLSTLLPADEAPDFQRRMASERAALAYEIDGVVYKLDRLDWQGRLGFVGREPRWAIAWKFPAERATTKLLRIDIQVGRTGALTPRAVMEPVFVGGVTVTHATLHNEDEIARKDVRPGDTVILQRAGDVIPQIVGATDADRPDRGPAFVFPDHCPACGSQAVRVGGDVVRRCTGGLICPAQTVERLKHFVSRRALDIDGLGEERMELLHEKGWVLGPADLFRLHEHRAELEKLEGWGAKSVTALLKGIDARRDPPLERFIFALGIRRIGEQNAKLLARHYGEVRPWMERMQAAAIIGSEAREELGSIQGIGPSIAEELVDFFAEERNRAALEDLLGQVSPRPATVAEGSALAGKTIVFTGTLTTMTRDEAQARAEAMGAKVSKSVSKKTDFVVVGEDAGSKAAKAAELGVTVLSEAEWRAMAEG</sequence>
<keyword evidence="11 15" id="KW-0234">DNA repair</keyword>
<dbReference type="RefSeq" id="WP_127786675.1">
    <property type="nucleotide sequence ID" value="NZ_SACL01000002.1"/>
</dbReference>
<dbReference type="Pfam" id="PF03119">
    <property type="entry name" value="DNA_ligase_ZBD"/>
    <property type="match status" value="1"/>
</dbReference>
<feature type="binding site" evidence="15">
    <location>
        <begin position="32"/>
        <end position="36"/>
    </location>
    <ligand>
        <name>NAD(+)</name>
        <dbReference type="ChEBI" id="CHEBI:57540"/>
    </ligand>
</feature>
<dbReference type="SMART" id="SM00292">
    <property type="entry name" value="BRCT"/>
    <property type="match status" value="1"/>
</dbReference>
<feature type="binding site" evidence="15">
    <location>
        <position position="179"/>
    </location>
    <ligand>
        <name>NAD(+)</name>
        <dbReference type="ChEBI" id="CHEBI:57540"/>
    </ligand>
</feature>
<keyword evidence="5 15" id="KW-0235">DNA replication</keyword>
<evidence type="ECO:0000259" key="16">
    <source>
        <dbReference type="PROSITE" id="PS50172"/>
    </source>
</evidence>
<feature type="binding site" evidence="15">
    <location>
        <position position="446"/>
    </location>
    <ligand>
        <name>Zn(2+)</name>
        <dbReference type="ChEBI" id="CHEBI:29105"/>
    </ligand>
</feature>
<evidence type="ECO:0000256" key="7">
    <source>
        <dbReference type="ARBA" id="ARBA00022763"/>
    </source>
</evidence>
<dbReference type="EC" id="6.5.1.2" evidence="2 15"/>
<evidence type="ECO:0000256" key="4">
    <source>
        <dbReference type="ARBA" id="ARBA00022598"/>
    </source>
</evidence>
<dbReference type="Pfam" id="PF12826">
    <property type="entry name" value="HHH_2"/>
    <property type="match status" value="1"/>
</dbReference>
<dbReference type="Gene3D" id="3.30.470.30">
    <property type="entry name" value="DNA ligase/mRNA capping enzyme"/>
    <property type="match status" value="1"/>
</dbReference>
<keyword evidence="12 15" id="KW-0464">Manganese</keyword>
<evidence type="ECO:0000256" key="14">
    <source>
        <dbReference type="ARBA" id="ARBA00060881"/>
    </source>
</evidence>
<evidence type="ECO:0000256" key="10">
    <source>
        <dbReference type="ARBA" id="ARBA00023027"/>
    </source>
</evidence>
<feature type="binding site" evidence="15">
    <location>
        <position position="452"/>
    </location>
    <ligand>
        <name>Zn(2+)</name>
        <dbReference type="ChEBI" id="CHEBI:29105"/>
    </ligand>
</feature>
<keyword evidence="6 15" id="KW-0479">Metal-binding</keyword>
<dbReference type="PANTHER" id="PTHR23389">
    <property type="entry name" value="CHROMOSOME TRANSMISSION FIDELITY FACTOR 18"/>
    <property type="match status" value="1"/>
</dbReference>
<dbReference type="SMART" id="SM00278">
    <property type="entry name" value="HhH1"/>
    <property type="match status" value="4"/>
</dbReference>
<comment type="cofactor">
    <cofactor evidence="15">
        <name>Mg(2+)</name>
        <dbReference type="ChEBI" id="CHEBI:18420"/>
    </cofactor>
    <cofactor evidence="15">
        <name>Mn(2+)</name>
        <dbReference type="ChEBI" id="CHEBI:29035"/>
    </cofactor>
</comment>
<dbReference type="InterPro" id="IPR003583">
    <property type="entry name" value="Hlx-hairpin-Hlx_DNA-bd_motif"/>
</dbReference>
<reference evidence="17 18" key="1">
    <citation type="submission" date="2019-01" db="EMBL/GenBank/DDBJ databases">
        <authorList>
            <person name="Chen W.-M."/>
        </authorList>
    </citation>
    <scope>NUCLEOTIDE SEQUENCE [LARGE SCALE GENOMIC DNA]</scope>
    <source>
        <strain evidence="17 18">CCP-6</strain>
    </source>
</reference>
<evidence type="ECO:0000313" key="17">
    <source>
        <dbReference type="EMBL" id="RVT97447.1"/>
    </source>
</evidence>
<dbReference type="SUPFAM" id="SSF47781">
    <property type="entry name" value="RuvA domain 2-like"/>
    <property type="match status" value="1"/>
</dbReference>
<evidence type="ECO:0000256" key="2">
    <source>
        <dbReference type="ARBA" id="ARBA00012722"/>
    </source>
</evidence>
<keyword evidence="18" id="KW-1185">Reference proteome</keyword>
<dbReference type="PANTHER" id="PTHR23389:SF9">
    <property type="entry name" value="DNA LIGASE"/>
    <property type="match status" value="1"/>
</dbReference>
<dbReference type="GO" id="GO:0006281">
    <property type="term" value="P:DNA repair"/>
    <property type="evidence" value="ECO:0007669"/>
    <property type="project" value="UniProtKB-KW"/>
</dbReference>
<dbReference type="FunFam" id="1.10.150.20:FF:000007">
    <property type="entry name" value="DNA ligase"/>
    <property type="match status" value="1"/>
</dbReference>
<comment type="similarity">
    <text evidence="14 15">Belongs to the NAD-dependent DNA ligase family. LigA subfamily.</text>
</comment>
<dbReference type="CDD" id="cd00114">
    <property type="entry name" value="LIGANc"/>
    <property type="match status" value="1"/>
</dbReference>
<organism evidence="17 18">
    <name type="scientific">Rhodovarius crocodyli</name>
    <dbReference type="NCBI Taxonomy" id="1979269"/>
    <lineage>
        <taxon>Bacteria</taxon>
        <taxon>Pseudomonadati</taxon>
        <taxon>Pseudomonadota</taxon>
        <taxon>Alphaproteobacteria</taxon>
        <taxon>Acetobacterales</taxon>
        <taxon>Roseomonadaceae</taxon>
        <taxon>Rhodovarius</taxon>
    </lineage>
</organism>
<dbReference type="Pfam" id="PF00533">
    <property type="entry name" value="BRCT"/>
    <property type="match status" value="1"/>
</dbReference>
<dbReference type="Gene3D" id="2.40.50.140">
    <property type="entry name" value="Nucleic acid-binding proteins"/>
    <property type="match status" value="1"/>
</dbReference>
<dbReference type="PROSITE" id="PS50172">
    <property type="entry name" value="BRCT"/>
    <property type="match status" value="1"/>
</dbReference>
<feature type="active site" description="N6-AMP-lysine intermediate" evidence="15">
    <location>
        <position position="117"/>
    </location>
</feature>
<comment type="caution">
    <text evidence="17">The sequence shown here is derived from an EMBL/GenBank/DDBJ whole genome shotgun (WGS) entry which is preliminary data.</text>
</comment>
<feature type="binding site" evidence="15">
    <location>
        <position position="334"/>
    </location>
    <ligand>
        <name>NAD(+)</name>
        <dbReference type="ChEBI" id="CHEBI:57540"/>
    </ligand>
</feature>
<dbReference type="Gene3D" id="1.10.287.610">
    <property type="entry name" value="Helix hairpin bin"/>
    <property type="match status" value="1"/>
</dbReference>
<evidence type="ECO:0000256" key="3">
    <source>
        <dbReference type="ARBA" id="ARBA00013308"/>
    </source>
</evidence>
<accession>A0A437MIH0</accession>
<dbReference type="CDD" id="cd17748">
    <property type="entry name" value="BRCT_DNA_ligase_like"/>
    <property type="match status" value="1"/>
</dbReference>
<dbReference type="NCBIfam" id="NF005932">
    <property type="entry name" value="PRK07956.1"/>
    <property type="match status" value="1"/>
</dbReference>
<dbReference type="InterPro" id="IPR013840">
    <property type="entry name" value="DNAligase_N"/>
</dbReference>
<dbReference type="Proteomes" id="UP000282957">
    <property type="component" value="Unassembled WGS sequence"/>
</dbReference>
<dbReference type="InterPro" id="IPR036420">
    <property type="entry name" value="BRCT_dom_sf"/>
</dbReference>
<dbReference type="AlphaFoldDB" id="A0A437MIH0"/>
<feature type="binding site" evidence="15">
    <location>
        <position position="138"/>
    </location>
    <ligand>
        <name>NAD(+)</name>
        <dbReference type="ChEBI" id="CHEBI:57540"/>
    </ligand>
</feature>
<dbReference type="Gene3D" id="3.40.50.10190">
    <property type="entry name" value="BRCT domain"/>
    <property type="match status" value="1"/>
</dbReference>
<dbReference type="InterPro" id="IPR004150">
    <property type="entry name" value="NAD_DNA_ligase_OB"/>
</dbReference>
<evidence type="ECO:0000313" key="18">
    <source>
        <dbReference type="Proteomes" id="UP000282957"/>
    </source>
</evidence>
<evidence type="ECO:0000256" key="6">
    <source>
        <dbReference type="ARBA" id="ARBA00022723"/>
    </source>
</evidence>
<dbReference type="SUPFAM" id="SSF50249">
    <property type="entry name" value="Nucleic acid-binding proteins"/>
    <property type="match status" value="1"/>
</dbReference>
<dbReference type="InterPro" id="IPR001679">
    <property type="entry name" value="DNA_ligase"/>
</dbReference>
<feature type="binding site" evidence="15">
    <location>
        <position position="310"/>
    </location>
    <ligand>
        <name>NAD(+)</name>
        <dbReference type="ChEBI" id="CHEBI:57540"/>
    </ligand>
</feature>
<evidence type="ECO:0000256" key="9">
    <source>
        <dbReference type="ARBA" id="ARBA00022842"/>
    </source>
</evidence>
<gene>
    <name evidence="15 17" type="primary">ligA</name>
    <name evidence="17" type="ORF">EOD42_06360</name>
</gene>
<dbReference type="Pfam" id="PF01653">
    <property type="entry name" value="DNA_ligase_aden"/>
    <property type="match status" value="1"/>
</dbReference>
<dbReference type="InterPro" id="IPR013839">
    <property type="entry name" value="DNAligase_adenylation"/>
</dbReference>
<dbReference type="InterPro" id="IPR004149">
    <property type="entry name" value="Znf_DNAligase_C4"/>
</dbReference>
<keyword evidence="4 15" id="KW-0436">Ligase</keyword>
<dbReference type="HAMAP" id="MF_01588">
    <property type="entry name" value="DNA_ligase_A"/>
    <property type="match status" value="1"/>
</dbReference>
<feature type="binding site" evidence="15">
    <location>
        <position position="115"/>
    </location>
    <ligand>
        <name>NAD(+)</name>
        <dbReference type="ChEBI" id="CHEBI:57540"/>
    </ligand>
</feature>
<dbReference type="Pfam" id="PF03120">
    <property type="entry name" value="OB_DNA_ligase"/>
    <property type="match status" value="1"/>
</dbReference>
<protein>
    <recommendedName>
        <fullName evidence="3 15">DNA ligase</fullName>
        <ecNumber evidence="2 15">6.5.1.2</ecNumber>
    </recommendedName>
    <alternativeName>
        <fullName evidence="15">Polydeoxyribonucleotide synthase [NAD(+)]</fullName>
    </alternativeName>
</protein>
<dbReference type="EMBL" id="SACL01000002">
    <property type="protein sequence ID" value="RVT97447.1"/>
    <property type="molecule type" value="Genomic_DNA"/>
</dbReference>
<dbReference type="FunFam" id="2.40.50.140:FF:000012">
    <property type="entry name" value="DNA ligase"/>
    <property type="match status" value="1"/>
</dbReference>
<feature type="binding site" evidence="15">
    <location>
        <position position="431"/>
    </location>
    <ligand>
        <name>Zn(2+)</name>
        <dbReference type="ChEBI" id="CHEBI:29105"/>
    </ligand>
</feature>
<keyword evidence="9 15" id="KW-0460">Magnesium</keyword>
<evidence type="ECO:0000256" key="12">
    <source>
        <dbReference type="ARBA" id="ARBA00023211"/>
    </source>
</evidence>
<evidence type="ECO:0000256" key="11">
    <source>
        <dbReference type="ARBA" id="ARBA00023204"/>
    </source>
</evidence>
<comment type="catalytic activity">
    <reaction evidence="13 15">
        <text>NAD(+) + (deoxyribonucleotide)n-3'-hydroxyl + 5'-phospho-(deoxyribonucleotide)m = (deoxyribonucleotide)n+m + AMP + beta-nicotinamide D-nucleotide.</text>
        <dbReference type="EC" id="6.5.1.2"/>
    </reaction>
</comment>
<dbReference type="InterPro" id="IPR010994">
    <property type="entry name" value="RuvA_2-like"/>
</dbReference>
<dbReference type="GO" id="GO:0005829">
    <property type="term" value="C:cytosol"/>
    <property type="evidence" value="ECO:0007669"/>
    <property type="project" value="TreeGrafter"/>
</dbReference>
<evidence type="ECO:0000256" key="13">
    <source>
        <dbReference type="ARBA" id="ARBA00034005"/>
    </source>
</evidence>
<dbReference type="GO" id="GO:0046872">
    <property type="term" value="F:metal ion binding"/>
    <property type="evidence" value="ECO:0007669"/>
    <property type="project" value="UniProtKB-KW"/>
</dbReference>
<dbReference type="SUPFAM" id="SSF52113">
    <property type="entry name" value="BRCT domain"/>
    <property type="match status" value="1"/>
</dbReference>
<dbReference type="SMART" id="SM00532">
    <property type="entry name" value="LIGANc"/>
    <property type="match status" value="1"/>
</dbReference>
<feature type="domain" description="BRCT" evidence="16">
    <location>
        <begin position="620"/>
        <end position="692"/>
    </location>
</feature>
<evidence type="ECO:0000256" key="8">
    <source>
        <dbReference type="ARBA" id="ARBA00022833"/>
    </source>
</evidence>
<dbReference type="Gene3D" id="6.20.10.30">
    <property type="match status" value="1"/>
</dbReference>
<dbReference type="PROSITE" id="PS01055">
    <property type="entry name" value="DNA_LIGASE_N1"/>
    <property type="match status" value="1"/>
</dbReference>
<comment type="function">
    <text evidence="1 15">DNA ligase that catalyzes the formation of phosphodiester linkages between 5'-phosphoryl and 3'-hydroxyl groups in double-stranded DNA using NAD as a coenzyme and as the energy source for the reaction. It is essential for DNA replication and repair of damaged DNA.</text>
</comment>
<dbReference type="InterPro" id="IPR001357">
    <property type="entry name" value="BRCT_dom"/>
</dbReference>
<dbReference type="InterPro" id="IPR041663">
    <property type="entry name" value="DisA/LigA_HHH"/>
</dbReference>